<dbReference type="EMBL" id="BCMY01000031">
    <property type="protein sequence ID" value="GAQ47543.1"/>
    <property type="molecule type" value="Genomic_DNA"/>
</dbReference>
<dbReference type="CDD" id="cd02440">
    <property type="entry name" value="AdoMet_MTases"/>
    <property type="match status" value="1"/>
</dbReference>
<dbReference type="VEuPathDB" id="FungiDB:ASPNIDRAFT2_1182741"/>
<organism evidence="2 3">
    <name type="scientific">Aspergillus niger</name>
    <dbReference type="NCBI Taxonomy" id="5061"/>
    <lineage>
        <taxon>Eukaryota</taxon>
        <taxon>Fungi</taxon>
        <taxon>Dikarya</taxon>
        <taxon>Ascomycota</taxon>
        <taxon>Pezizomycotina</taxon>
        <taxon>Eurotiomycetes</taxon>
        <taxon>Eurotiomycetidae</taxon>
        <taxon>Eurotiales</taxon>
        <taxon>Aspergillaceae</taxon>
        <taxon>Aspergillus</taxon>
        <taxon>Aspergillus subgen. Circumdati</taxon>
    </lineage>
</organism>
<dbReference type="InterPro" id="IPR025714">
    <property type="entry name" value="Methyltranfer_dom"/>
</dbReference>
<gene>
    <name evidence="2" type="ORF">ABL_10204</name>
</gene>
<dbReference type="Gene3D" id="3.40.50.150">
    <property type="entry name" value="Vaccinia Virus protein VP39"/>
    <property type="match status" value="1"/>
</dbReference>
<evidence type="ECO:0000313" key="2">
    <source>
        <dbReference type="EMBL" id="GAQ47543.1"/>
    </source>
</evidence>
<accession>A0A124BZ45</accession>
<dbReference type="VEuPathDB" id="FungiDB:ATCC64974_41190"/>
<reference evidence="3" key="1">
    <citation type="journal article" date="2016" name="Genome Announc.">
        <title>Draft genome sequence of Aspergillus niger strain An76.</title>
        <authorList>
            <person name="Gong W."/>
            <person name="Cheng Z."/>
            <person name="Zhang H."/>
            <person name="Liu L."/>
            <person name="Gao P."/>
            <person name="Wang L."/>
        </authorList>
    </citation>
    <scope>NUCLEOTIDE SEQUENCE [LARGE SCALE GENOMIC DNA]</scope>
    <source>
        <strain evidence="3">An76</strain>
    </source>
</reference>
<dbReference type="OMA" id="DNAQHML"/>
<protein>
    <submittedName>
        <fullName evidence="2">Similar to An12g02740</fullName>
    </submittedName>
</protein>
<name>A0A124BZ45_ASPNG</name>
<evidence type="ECO:0000259" key="1">
    <source>
        <dbReference type="Pfam" id="PF13847"/>
    </source>
</evidence>
<dbReference type="VEuPathDB" id="FungiDB:M747DRAFT_295404"/>
<evidence type="ECO:0000313" key="3">
    <source>
        <dbReference type="Proteomes" id="UP000068243"/>
    </source>
</evidence>
<dbReference type="Pfam" id="PF13847">
    <property type="entry name" value="Methyltransf_31"/>
    <property type="match status" value="1"/>
</dbReference>
<dbReference type="VEuPathDB" id="FungiDB:An12g02740"/>
<feature type="domain" description="Methyltransferase" evidence="1">
    <location>
        <begin position="61"/>
        <end position="179"/>
    </location>
</feature>
<proteinExistence type="predicted"/>
<comment type="caution">
    <text evidence="2">The sequence shown here is derived from an EMBL/GenBank/DDBJ whole genome shotgun (WGS) entry which is preliminary data.</text>
</comment>
<sequence length="305" mass="33519">MTVPNDNPTDNPSAHPRQSTCYNSKYLAEYYDLWIGNWDDVQLYSRLLADMVSRNTSANPVRVLDVGTGSGRIIHGLASAQHQKQGTKRQSAVHFLGLDNEQHMLDRAHLLTDAAHVDQMTWVLGSAEEMGSLPALQHSDGSGGLIDMIVFACGSICHLYEADQGSRFFEQIAKVLKPATGRAYISVLKALTDGGEPLARAMEPSEPVVTPSKEFPGIFYKETWPAHELIGKVWHTTRHIVVSERLADGQEVVVEDNLDSRKVGVWTEADVRARAAAAGLKVVDILDHQNDSTHGERIFVLGTLA</sequence>
<dbReference type="Proteomes" id="UP000068243">
    <property type="component" value="Unassembled WGS sequence"/>
</dbReference>
<dbReference type="SUPFAM" id="SSF53335">
    <property type="entry name" value="S-adenosyl-L-methionine-dependent methyltransferases"/>
    <property type="match status" value="1"/>
</dbReference>
<dbReference type="OrthoDB" id="5339271at2759"/>
<dbReference type="InterPro" id="IPR029063">
    <property type="entry name" value="SAM-dependent_MTases_sf"/>
</dbReference>
<dbReference type="AlphaFoldDB" id="A0A124BZ45"/>